<evidence type="ECO:0000256" key="4">
    <source>
        <dbReference type="ARBA" id="ARBA00022679"/>
    </source>
</evidence>
<name>A0CQZ9_PARTE</name>
<evidence type="ECO:0000256" key="6">
    <source>
        <dbReference type="ARBA" id="ARBA00022777"/>
    </source>
</evidence>
<dbReference type="GO" id="GO:0004674">
    <property type="term" value="F:protein serine/threonine kinase activity"/>
    <property type="evidence" value="ECO:0000318"/>
    <property type="project" value="GO_Central"/>
</dbReference>
<evidence type="ECO:0000256" key="9">
    <source>
        <dbReference type="PROSITE-ProRule" id="PRU10141"/>
    </source>
</evidence>
<evidence type="ECO:0000256" key="1">
    <source>
        <dbReference type="ARBA" id="ARBA00011245"/>
    </source>
</evidence>
<proteinExistence type="predicted"/>
<dbReference type="SUPFAM" id="SSF54236">
    <property type="entry name" value="Ubiquitin-like"/>
    <property type="match status" value="1"/>
</dbReference>
<keyword evidence="4" id="KW-0808">Transferase</keyword>
<dbReference type="SUPFAM" id="SSF50729">
    <property type="entry name" value="PH domain-like"/>
    <property type="match status" value="1"/>
</dbReference>
<keyword evidence="7 9" id="KW-0067">ATP-binding</keyword>
<dbReference type="RefSeq" id="XP_001440613.1">
    <property type="nucleotide sequence ID" value="XM_001440576.1"/>
</dbReference>
<dbReference type="SMART" id="SM00220">
    <property type="entry name" value="S_TKc"/>
    <property type="match status" value="1"/>
</dbReference>
<accession>A0CQZ9</accession>
<dbReference type="InterPro" id="IPR000719">
    <property type="entry name" value="Prot_kinase_dom"/>
</dbReference>
<dbReference type="GeneID" id="5026397"/>
<feature type="repeat" description="ANK" evidence="8">
    <location>
        <begin position="214"/>
        <end position="237"/>
    </location>
</feature>
<dbReference type="InterPro" id="IPR011009">
    <property type="entry name" value="Kinase-like_dom_sf"/>
</dbReference>
<keyword evidence="13" id="KW-1185">Reference proteome</keyword>
<feature type="domain" description="Protein kinase" evidence="11">
    <location>
        <begin position="497"/>
        <end position="755"/>
    </location>
</feature>
<dbReference type="InterPro" id="IPR000626">
    <property type="entry name" value="Ubiquitin-like_dom"/>
</dbReference>
<dbReference type="KEGG" id="ptm:GSPATT00038872001"/>
<dbReference type="OrthoDB" id="289843at2759"/>
<dbReference type="PROSITE" id="PS50297">
    <property type="entry name" value="ANK_REP_REGION"/>
    <property type="match status" value="2"/>
</dbReference>
<dbReference type="CDD" id="cd05123">
    <property type="entry name" value="STKc_AGC"/>
    <property type="match status" value="1"/>
</dbReference>
<dbReference type="InterPro" id="IPR036770">
    <property type="entry name" value="Ankyrin_rpt-contain_sf"/>
</dbReference>
<keyword evidence="6" id="KW-0418">Kinase</keyword>
<dbReference type="InterPro" id="IPR017441">
    <property type="entry name" value="Protein_kinase_ATP_BS"/>
</dbReference>
<dbReference type="EMBL" id="CT868147">
    <property type="protein sequence ID" value="CAK73216.1"/>
    <property type="molecule type" value="Genomic_DNA"/>
</dbReference>
<dbReference type="SMART" id="SM00248">
    <property type="entry name" value="ANK"/>
    <property type="match status" value="3"/>
</dbReference>
<dbReference type="Proteomes" id="UP000000600">
    <property type="component" value="Unassembled WGS sequence"/>
</dbReference>
<dbReference type="PROSITE" id="PS50088">
    <property type="entry name" value="ANK_REPEAT"/>
    <property type="match status" value="2"/>
</dbReference>
<dbReference type="InterPro" id="IPR002110">
    <property type="entry name" value="Ankyrin_rpt"/>
</dbReference>
<dbReference type="PROSITE" id="PS50011">
    <property type="entry name" value="PROTEIN_KINASE_DOM"/>
    <property type="match status" value="1"/>
</dbReference>
<dbReference type="Gene3D" id="1.10.510.10">
    <property type="entry name" value="Transferase(Phosphotransferase) domain 1"/>
    <property type="match status" value="1"/>
</dbReference>
<reference evidence="12 13" key="1">
    <citation type="journal article" date="2006" name="Nature">
        <title>Global trends of whole-genome duplications revealed by the ciliate Paramecium tetraurelia.</title>
        <authorList>
            <consortium name="Genoscope"/>
            <person name="Aury J.-M."/>
            <person name="Jaillon O."/>
            <person name="Duret L."/>
            <person name="Noel B."/>
            <person name="Jubin C."/>
            <person name="Porcel B.M."/>
            <person name="Segurens B."/>
            <person name="Daubin V."/>
            <person name="Anthouard V."/>
            <person name="Aiach N."/>
            <person name="Arnaiz O."/>
            <person name="Billaut A."/>
            <person name="Beisson J."/>
            <person name="Blanc I."/>
            <person name="Bouhouche K."/>
            <person name="Camara F."/>
            <person name="Duharcourt S."/>
            <person name="Guigo R."/>
            <person name="Gogendeau D."/>
            <person name="Katinka M."/>
            <person name="Keller A.-M."/>
            <person name="Kissmehl R."/>
            <person name="Klotz C."/>
            <person name="Koll F."/>
            <person name="Le Moue A."/>
            <person name="Lepere C."/>
            <person name="Malinsky S."/>
            <person name="Nowacki M."/>
            <person name="Nowak J.K."/>
            <person name="Plattner H."/>
            <person name="Poulain J."/>
            <person name="Ruiz F."/>
            <person name="Serrano V."/>
            <person name="Zagulski M."/>
            <person name="Dessen P."/>
            <person name="Betermier M."/>
            <person name="Weissenbach J."/>
            <person name="Scarpelli C."/>
            <person name="Schachter V."/>
            <person name="Sperling L."/>
            <person name="Meyer E."/>
            <person name="Cohen J."/>
            <person name="Wincker P."/>
        </authorList>
    </citation>
    <scope>NUCLEOTIDE SEQUENCE [LARGE SCALE GENOMIC DNA]</scope>
    <source>
        <strain evidence="12 13">Stock d4-2</strain>
    </source>
</reference>
<dbReference type="SUPFAM" id="SSF56112">
    <property type="entry name" value="Protein kinase-like (PK-like)"/>
    <property type="match status" value="1"/>
</dbReference>
<dbReference type="FunFam" id="3.30.200.20:FF:000042">
    <property type="entry name" value="Aurora kinase A"/>
    <property type="match status" value="1"/>
</dbReference>
<dbReference type="InterPro" id="IPR029071">
    <property type="entry name" value="Ubiquitin-like_domsf"/>
</dbReference>
<evidence type="ECO:0000256" key="10">
    <source>
        <dbReference type="SAM" id="MobiDB-lite"/>
    </source>
</evidence>
<protein>
    <recommendedName>
        <fullName evidence="11">Protein kinase domain-containing protein</fullName>
    </recommendedName>
</protein>
<dbReference type="Gene3D" id="1.25.40.20">
    <property type="entry name" value="Ankyrin repeat-containing domain"/>
    <property type="match status" value="1"/>
</dbReference>
<evidence type="ECO:0000256" key="8">
    <source>
        <dbReference type="PROSITE-ProRule" id="PRU00023"/>
    </source>
</evidence>
<dbReference type="HOGENOM" id="CLU_012424_1_0_1"/>
<sequence>MSTKSCIVNPNIKVAQLKKQIAQLTDIEEKDLTLYLNDYTLEDENQLSTYNPDDCQFIYVNRDNFQLDEDVLETEILEIQNRGIYNRMKGYEKLGIIHEDSEEVTRKKSNQQLTVDFIKLVKNNDIPAIKALFPTQYPIDIINDRQYSGFSAFHYATQSGHSELVTLLIELGANINLSTKDNQSSLQLALKNNQISCAKILLSQPHCDVNFVSQGKSALQLAVLAGNLEIVELILKHPTFDSQSIDLNEFKGDPQAIQLVINLQKSNQTNQANKPKAQKGYIKKVNVLRFFHYKRYLTLDPEAGTLTRYKTEADYPLQPIEIVALSNIISVWQPKREWYMNSDHEYLSVSYKKGGIEILTFCSKSKNTILSWRRSLEDSIKYYTEIEKKIAQLSELRDVYGLSQYINESSEQFSIIEDSSFQNNQHVIKQRQQQLLQQQEEDKSQRQDSYQQQDNGNQFQQLLNLQQQLNDQQESINLSPVEIPQSIKQCFQYLEQYSVIKQIGQGAFGKVFLVKHNPTQNIYAMKQLNKKRLMQKKQIKFAITECNILKQVDSPQIVNLFQSFQTVNNLYLVMDYCGGGDLSYHLCKYKTFDESTCKIIARQIMKAIEYLHSKDIIYRDLKPENIILDSEGRIKLVDFGLSKQTDDGKTRTFCGSPAYLSPEVLAKKGAVQATDVYGIGTVLYELLLGDPPYFSEDIDTLYNSIRNDNLHIPNKLSKPCQSILLGLLQKEANKRIGCKQPSQVNWNLIKLHEWLEWDNPEEKVTFGISQENLDSIIRKYTHNLGDADYNEENSSINRINGWTFVRKS</sequence>
<dbReference type="Gene3D" id="3.10.20.90">
    <property type="entry name" value="Phosphatidylinositol 3-kinase Catalytic Subunit, Chain A, domain 1"/>
    <property type="match status" value="1"/>
</dbReference>
<dbReference type="Pfam" id="PF12796">
    <property type="entry name" value="Ank_2"/>
    <property type="match status" value="1"/>
</dbReference>
<dbReference type="eggNOG" id="KOG0598">
    <property type="taxonomic scope" value="Eukaryota"/>
</dbReference>
<dbReference type="InterPro" id="IPR045270">
    <property type="entry name" value="STKc_AGC"/>
</dbReference>
<feature type="repeat" description="ANK" evidence="8">
    <location>
        <begin position="148"/>
        <end position="180"/>
    </location>
</feature>
<dbReference type="Pfam" id="PF00069">
    <property type="entry name" value="Pkinase"/>
    <property type="match status" value="1"/>
</dbReference>
<dbReference type="FunFam" id="1.10.510.10:FF:000571">
    <property type="entry name" value="Maternal embryonic leucine zipper kinase"/>
    <property type="match status" value="1"/>
</dbReference>
<feature type="region of interest" description="Disordered" evidence="10">
    <location>
        <begin position="432"/>
        <end position="453"/>
    </location>
</feature>
<keyword evidence="2" id="KW-0723">Serine/threonine-protein kinase</keyword>
<dbReference type="AlphaFoldDB" id="A0CQZ9"/>
<dbReference type="CDD" id="cd17039">
    <property type="entry name" value="Ubl_ubiquitin_like"/>
    <property type="match status" value="1"/>
</dbReference>
<dbReference type="GO" id="GO:0005524">
    <property type="term" value="F:ATP binding"/>
    <property type="evidence" value="ECO:0007669"/>
    <property type="project" value="UniProtKB-UniRule"/>
</dbReference>
<dbReference type="STRING" id="5888.A0CQZ9"/>
<dbReference type="PANTHER" id="PTHR24351">
    <property type="entry name" value="RIBOSOMAL PROTEIN S6 KINASE"/>
    <property type="match status" value="1"/>
</dbReference>
<gene>
    <name evidence="12" type="ORF">GSPATT00038872001</name>
</gene>
<evidence type="ECO:0000256" key="2">
    <source>
        <dbReference type="ARBA" id="ARBA00022527"/>
    </source>
</evidence>
<evidence type="ECO:0000259" key="11">
    <source>
        <dbReference type="PROSITE" id="PS50011"/>
    </source>
</evidence>
<evidence type="ECO:0000313" key="12">
    <source>
        <dbReference type="EMBL" id="CAK73216.1"/>
    </source>
</evidence>
<keyword evidence="5 9" id="KW-0547">Nucleotide-binding</keyword>
<dbReference type="InParanoid" id="A0CQZ9"/>
<dbReference type="Gene3D" id="3.30.200.20">
    <property type="entry name" value="Phosphorylase Kinase, domain 1"/>
    <property type="match status" value="1"/>
</dbReference>
<dbReference type="SUPFAM" id="SSF48403">
    <property type="entry name" value="Ankyrin repeat"/>
    <property type="match status" value="1"/>
</dbReference>
<dbReference type="PROSITE" id="PS00108">
    <property type="entry name" value="PROTEIN_KINASE_ST"/>
    <property type="match status" value="1"/>
</dbReference>
<evidence type="ECO:0000256" key="5">
    <source>
        <dbReference type="ARBA" id="ARBA00022741"/>
    </source>
</evidence>
<dbReference type="PROSITE" id="PS00107">
    <property type="entry name" value="PROTEIN_KINASE_ATP"/>
    <property type="match status" value="1"/>
</dbReference>
<organism evidence="12 13">
    <name type="scientific">Paramecium tetraurelia</name>
    <dbReference type="NCBI Taxonomy" id="5888"/>
    <lineage>
        <taxon>Eukaryota</taxon>
        <taxon>Sar</taxon>
        <taxon>Alveolata</taxon>
        <taxon>Ciliophora</taxon>
        <taxon>Intramacronucleata</taxon>
        <taxon>Oligohymenophorea</taxon>
        <taxon>Peniculida</taxon>
        <taxon>Parameciidae</taxon>
        <taxon>Paramecium</taxon>
    </lineage>
</organism>
<comment type="subunit">
    <text evidence="1">Monomer.</text>
</comment>
<keyword evidence="3" id="KW-0597">Phosphoprotein</keyword>
<dbReference type="GO" id="GO:0005737">
    <property type="term" value="C:cytoplasm"/>
    <property type="evidence" value="ECO:0000318"/>
    <property type="project" value="GO_Central"/>
</dbReference>
<evidence type="ECO:0000256" key="3">
    <source>
        <dbReference type="ARBA" id="ARBA00022553"/>
    </source>
</evidence>
<dbReference type="Pfam" id="PF00240">
    <property type="entry name" value="ubiquitin"/>
    <property type="match status" value="1"/>
</dbReference>
<feature type="binding site" evidence="9">
    <location>
        <position position="526"/>
    </location>
    <ligand>
        <name>ATP</name>
        <dbReference type="ChEBI" id="CHEBI:30616"/>
    </ligand>
</feature>
<dbReference type="InterPro" id="IPR008271">
    <property type="entry name" value="Ser/Thr_kinase_AS"/>
</dbReference>
<dbReference type="OMA" id="KCRCPNV"/>
<evidence type="ECO:0000256" key="7">
    <source>
        <dbReference type="ARBA" id="ARBA00022840"/>
    </source>
</evidence>
<evidence type="ECO:0000313" key="13">
    <source>
        <dbReference type="Proteomes" id="UP000000600"/>
    </source>
</evidence>
<keyword evidence="8" id="KW-0040">ANK repeat</keyword>
<dbReference type="GO" id="GO:0005634">
    <property type="term" value="C:nucleus"/>
    <property type="evidence" value="ECO:0000318"/>
    <property type="project" value="GO_Central"/>
</dbReference>